<dbReference type="AlphaFoldDB" id="A0A1J7I9M2"/>
<reference evidence="1 2" key="1">
    <citation type="submission" date="2016-10" db="EMBL/GenBank/DDBJ databases">
        <title>Draft genome sequence of Coniochaeta ligniaria NRRL30616, a lignocellulolytic fungus for bioabatement of inhibitors in plant biomass hydrolysates.</title>
        <authorList>
            <consortium name="DOE Joint Genome Institute"/>
            <person name="Jimenez D.J."/>
            <person name="Hector R.E."/>
            <person name="Riley R."/>
            <person name="Sun H."/>
            <person name="Grigoriev I.V."/>
            <person name="Van Elsas J.D."/>
            <person name="Nichols N.N."/>
        </authorList>
    </citation>
    <scope>NUCLEOTIDE SEQUENCE [LARGE SCALE GENOMIC DNA]</scope>
    <source>
        <strain evidence="1 2">NRRL 30616</strain>
    </source>
</reference>
<dbReference type="Proteomes" id="UP000182658">
    <property type="component" value="Unassembled WGS sequence"/>
</dbReference>
<dbReference type="EMBL" id="KV875105">
    <property type="protein sequence ID" value="OIW24027.1"/>
    <property type="molecule type" value="Genomic_DNA"/>
</dbReference>
<dbReference type="InParanoid" id="A0A1J7I9M2"/>
<proteinExistence type="predicted"/>
<keyword evidence="2" id="KW-1185">Reference proteome</keyword>
<name>A0A1J7I9M2_9PEZI</name>
<sequence length="78" mass="8490">MGWYLGHDHGFCVFHDLVPRKAERQSRAIATGTLSSTTKLPFCSLDPPPAQCLYRATIIGLPATTTKARAKSDHPAPL</sequence>
<evidence type="ECO:0000313" key="2">
    <source>
        <dbReference type="Proteomes" id="UP000182658"/>
    </source>
</evidence>
<organism evidence="1 2">
    <name type="scientific">Coniochaeta ligniaria NRRL 30616</name>
    <dbReference type="NCBI Taxonomy" id="1408157"/>
    <lineage>
        <taxon>Eukaryota</taxon>
        <taxon>Fungi</taxon>
        <taxon>Dikarya</taxon>
        <taxon>Ascomycota</taxon>
        <taxon>Pezizomycotina</taxon>
        <taxon>Sordariomycetes</taxon>
        <taxon>Sordariomycetidae</taxon>
        <taxon>Coniochaetales</taxon>
        <taxon>Coniochaetaceae</taxon>
        <taxon>Coniochaeta</taxon>
    </lineage>
</organism>
<protein>
    <submittedName>
        <fullName evidence="1">Uncharacterized protein</fullName>
    </submittedName>
</protein>
<gene>
    <name evidence="1" type="ORF">CONLIGDRAFT_637251</name>
</gene>
<accession>A0A1J7I9M2</accession>
<evidence type="ECO:0000313" key="1">
    <source>
        <dbReference type="EMBL" id="OIW24027.1"/>
    </source>
</evidence>